<dbReference type="Proteomes" id="UP001497472">
    <property type="component" value="Unassembled WGS sequence"/>
</dbReference>
<gene>
    <name evidence="12" type="ORF">LNINA_LOCUS11594</name>
</gene>
<comment type="caution">
    <text evidence="12">The sequence shown here is derived from an EMBL/GenBank/DDBJ whole genome shotgun (WGS) entry which is preliminary data.</text>
</comment>
<dbReference type="GO" id="GO:0031201">
    <property type="term" value="C:SNARE complex"/>
    <property type="evidence" value="ECO:0007669"/>
    <property type="project" value="TreeGrafter"/>
</dbReference>
<dbReference type="GO" id="GO:0005789">
    <property type="term" value="C:endoplasmic reticulum membrane"/>
    <property type="evidence" value="ECO:0007669"/>
    <property type="project" value="UniProtKB-SubCell"/>
</dbReference>
<keyword evidence="4" id="KW-0256">Endoplasmic reticulum</keyword>
<keyword evidence="6 10" id="KW-1133">Transmembrane helix</keyword>
<keyword evidence="13" id="KW-1185">Reference proteome</keyword>
<evidence type="ECO:0000256" key="1">
    <source>
        <dbReference type="ARBA" id="ARBA00004163"/>
    </source>
</evidence>
<dbReference type="AlphaFoldDB" id="A0AAV1JSR8"/>
<sequence>MIHLSNIMDAPHQIAAAKFNEKLESIDIIYQNYVKTAAKYHFQLKAIIHDISKCTSSMESLNELNEKGRAVITDLRNLLEKLDLYVKETADPKFITELESQRHLQASLVKEFKEANINSMLEIEKAQRQELLKDAAGEQSVLRLRHKKVEKDGLLKVSTGVTEQLLTISRQLAATTQRSQDTLDNLVSSSTAVHGTQSELQNTNSTIQQSGKLLKKYGRREFTDKVIMFFAFLFFLAVCLYIVQKRLF</sequence>
<evidence type="ECO:0000256" key="3">
    <source>
        <dbReference type="ARBA" id="ARBA00022692"/>
    </source>
</evidence>
<protein>
    <recommendedName>
        <fullName evidence="11">Sec20 C-terminal domain-containing protein</fullName>
    </recommendedName>
</protein>
<dbReference type="InterPro" id="IPR056173">
    <property type="entry name" value="Sec20_C"/>
</dbReference>
<keyword evidence="2" id="KW-0813">Transport</keyword>
<dbReference type="PANTHER" id="PTHR12825">
    <property type="entry name" value="BNIP1-RELATED"/>
    <property type="match status" value="1"/>
</dbReference>
<accession>A0AAV1JSR8</accession>
<evidence type="ECO:0000313" key="12">
    <source>
        <dbReference type="EMBL" id="CAK1552554.1"/>
    </source>
</evidence>
<evidence type="ECO:0000256" key="2">
    <source>
        <dbReference type="ARBA" id="ARBA00022448"/>
    </source>
</evidence>
<evidence type="ECO:0000256" key="4">
    <source>
        <dbReference type="ARBA" id="ARBA00022824"/>
    </source>
</evidence>
<comment type="subcellular location">
    <subcellularLocation>
        <location evidence="1">Endoplasmic reticulum membrane</location>
        <topology evidence="1">Single-pass type IV membrane protein</topology>
    </subcellularLocation>
</comment>
<evidence type="ECO:0000256" key="6">
    <source>
        <dbReference type="ARBA" id="ARBA00022989"/>
    </source>
</evidence>
<evidence type="ECO:0000256" key="9">
    <source>
        <dbReference type="ARBA" id="ARBA00037934"/>
    </source>
</evidence>
<feature type="domain" description="Sec20 C-terminal" evidence="11">
    <location>
        <begin position="160"/>
        <end position="247"/>
    </location>
</feature>
<evidence type="ECO:0000256" key="7">
    <source>
        <dbReference type="ARBA" id="ARBA00023054"/>
    </source>
</evidence>
<proteinExistence type="inferred from homology"/>
<dbReference type="EMBL" id="CAVLEF010000156">
    <property type="protein sequence ID" value="CAK1552554.1"/>
    <property type="molecule type" value="Genomic_DNA"/>
</dbReference>
<name>A0AAV1JSR8_9NEOP</name>
<evidence type="ECO:0000259" key="11">
    <source>
        <dbReference type="Pfam" id="PF03908"/>
    </source>
</evidence>
<keyword evidence="8 10" id="KW-0472">Membrane</keyword>
<organism evidence="12 13">
    <name type="scientific">Leptosia nina</name>
    <dbReference type="NCBI Taxonomy" id="320188"/>
    <lineage>
        <taxon>Eukaryota</taxon>
        <taxon>Metazoa</taxon>
        <taxon>Ecdysozoa</taxon>
        <taxon>Arthropoda</taxon>
        <taxon>Hexapoda</taxon>
        <taxon>Insecta</taxon>
        <taxon>Pterygota</taxon>
        <taxon>Neoptera</taxon>
        <taxon>Endopterygota</taxon>
        <taxon>Lepidoptera</taxon>
        <taxon>Glossata</taxon>
        <taxon>Ditrysia</taxon>
        <taxon>Papilionoidea</taxon>
        <taxon>Pieridae</taxon>
        <taxon>Pierinae</taxon>
        <taxon>Leptosia</taxon>
    </lineage>
</organism>
<evidence type="ECO:0000256" key="8">
    <source>
        <dbReference type="ARBA" id="ARBA00023136"/>
    </source>
</evidence>
<evidence type="ECO:0000256" key="5">
    <source>
        <dbReference type="ARBA" id="ARBA00022892"/>
    </source>
</evidence>
<dbReference type="InterPro" id="IPR005606">
    <property type="entry name" value="Sec20"/>
</dbReference>
<keyword evidence="5" id="KW-0931">ER-Golgi transport</keyword>
<dbReference type="GO" id="GO:0006890">
    <property type="term" value="P:retrograde vesicle-mediated transport, Golgi to endoplasmic reticulum"/>
    <property type="evidence" value="ECO:0007669"/>
    <property type="project" value="InterPro"/>
</dbReference>
<keyword evidence="3 10" id="KW-0812">Transmembrane</keyword>
<evidence type="ECO:0000313" key="13">
    <source>
        <dbReference type="Proteomes" id="UP001497472"/>
    </source>
</evidence>
<keyword evidence="7" id="KW-0175">Coiled coil</keyword>
<dbReference type="GO" id="GO:0005484">
    <property type="term" value="F:SNAP receptor activity"/>
    <property type="evidence" value="ECO:0007669"/>
    <property type="project" value="InterPro"/>
</dbReference>
<comment type="similarity">
    <text evidence="9">Belongs to the SEC20 family.</text>
</comment>
<reference evidence="12 13" key="1">
    <citation type="submission" date="2023-11" db="EMBL/GenBank/DDBJ databases">
        <authorList>
            <person name="Okamura Y."/>
        </authorList>
    </citation>
    <scope>NUCLEOTIDE SEQUENCE [LARGE SCALE GENOMIC DNA]</scope>
</reference>
<evidence type="ECO:0000256" key="10">
    <source>
        <dbReference type="SAM" id="Phobius"/>
    </source>
</evidence>
<dbReference type="PANTHER" id="PTHR12825:SF0">
    <property type="entry name" value="VESICLE TRANSPORT PROTEIN SEC20"/>
    <property type="match status" value="1"/>
</dbReference>
<feature type="transmembrane region" description="Helical" evidence="10">
    <location>
        <begin position="226"/>
        <end position="243"/>
    </location>
</feature>
<dbReference type="Pfam" id="PF03908">
    <property type="entry name" value="Sec20"/>
    <property type="match status" value="1"/>
</dbReference>